<feature type="compositionally biased region" description="Basic and acidic residues" evidence="1">
    <location>
        <begin position="252"/>
        <end position="281"/>
    </location>
</feature>
<feature type="compositionally biased region" description="Basic and acidic residues" evidence="1">
    <location>
        <begin position="457"/>
        <end position="466"/>
    </location>
</feature>
<organism evidence="3 4">
    <name type="scientific">Ehrlichia ruminantium</name>
    <name type="common">heartwater rickettsia</name>
    <name type="synonym">Cowdria ruminantium</name>
    <dbReference type="NCBI Taxonomy" id="779"/>
    <lineage>
        <taxon>Bacteria</taxon>
        <taxon>Pseudomonadati</taxon>
        <taxon>Pseudomonadota</taxon>
        <taxon>Alphaproteobacteria</taxon>
        <taxon>Rickettsiales</taxon>
        <taxon>Anaplasmataceae</taxon>
        <taxon>Ehrlichia</taxon>
    </lineage>
</organism>
<feature type="compositionally biased region" description="Basic and acidic residues" evidence="1">
    <location>
        <begin position="346"/>
        <end position="363"/>
    </location>
</feature>
<accession>A0AAE6UKR4</accession>
<evidence type="ECO:0000256" key="2">
    <source>
        <dbReference type="SAM" id="SignalP"/>
    </source>
</evidence>
<feature type="compositionally biased region" description="Basic and acidic residues" evidence="1">
    <location>
        <begin position="406"/>
        <end position="416"/>
    </location>
</feature>
<feature type="compositionally biased region" description="Basic and acidic residues" evidence="1">
    <location>
        <begin position="425"/>
        <end position="446"/>
    </location>
</feature>
<keyword evidence="2" id="KW-0732">Signal</keyword>
<feature type="chain" id="PRO_5042097535" description="Lipoprotein" evidence="2">
    <location>
        <begin position="25"/>
        <end position="531"/>
    </location>
</feature>
<dbReference type="AlphaFoldDB" id="A0AAE6UKR4"/>
<dbReference type="Proteomes" id="UP000422822">
    <property type="component" value="Chromosome"/>
</dbReference>
<evidence type="ECO:0000313" key="3">
    <source>
        <dbReference type="EMBL" id="QGR03463.1"/>
    </source>
</evidence>
<feature type="compositionally biased region" description="Basic and acidic residues" evidence="1">
    <location>
        <begin position="134"/>
        <end position="154"/>
    </location>
</feature>
<dbReference type="NCBIfam" id="NF038243">
    <property type="entry name" value="TRP75_fam_Nterm"/>
    <property type="match status" value="1"/>
</dbReference>
<protein>
    <recommendedName>
        <fullName evidence="5">Lipoprotein</fullName>
    </recommendedName>
</protein>
<feature type="compositionally biased region" description="Polar residues" evidence="1">
    <location>
        <begin position="389"/>
        <end position="403"/>
    </location>
</feature>
<feature type="region of interest" description="Disordered" evidence="1">
    <location>
        <begin position="483"/>
        <end position="531"/>
    </location>
</feature>
<dbReference type="EMBL" id="CP033455">
    <property type="protein sequence ID" value="QGR03463.1"/>
    <property type="molecule type" value="Genomic_DNA"/>
</dbReference>
<reference evidence="3 4" key="1">
    <citation type="submission" date="2018-10" db="EMBL/GenBank/DDBJ databases">
        <title>Propagation and draft genome sequences of three atypical Erhlichia ruminantium isolates.</title>
        <authorList>
            <person name="Liebenberg J."/>
            <person name="Steyn H."/>
            <person name="Josemans A."/>
            <person name="Zweygarth E."/>
        </authorList>
    </citation>
    <scope>NUCLEOTIDE SEQUENCE [LARGE SCALE GENOMIC DNA]</scope>
    <source>
        <strain evidence="3 4">Omatjenne</strain>
    </source>
</reference>
<feature type="region of interest" description="Disordered" evidence="1">
    <location>
        <begin position="218"/>
        <end position="466"/>
    </location>
</feature>
<feature type="compositionally biased region" description="Basic and acidic residues" evidence="1">
    <location>
        <begin position="299"/>
        <end position="316"/>
    </location>
</feature>
<evidence type="ECO:0000313" key="4">
    <source>
        <dbReference type="Proteomes" id="UP000422822"/>
    </source>
</evidence>
<sequence length="531" mass="59509">MFVRVLSTLLVLMCCCVVSCSNKAKYQFSRKYSPIYNPGGESFESNHEFSRAYSIYKERRDALTVDNTDNNHNKLKQKANKAGKPVNNYDAVSEDISLHNQDSNLMVDNNGINLADVVGAKFIRPMMDNDEDGDVIKRDDTRNSESDKASKNDVKHIDDKNISKELHDKENLLNNSDSVAEGKSDIVEKNQIDYEDQSGLSSAGKPVELDANKVQIKDEKNKPLPKDKSAKLDVGKLPVNNETQSKLLPENKPAELDANKVQIKDEKNKPLPKDKSAKLDVGKLPVSNETQNKLLPENKPAELDANKVQIKDEKNKSLPQDKSAKLDVGKLPVSNETQNKLLPENKPVELDANKVQIKDEKNKSLPQDKSAKLDIGKLPVNNEEDINPIVNNGNSQLGNNKLSSVEGKDKAKHNENSLRSLLDFSKGENNKKGLDSSQPLKDDKAKPVVGDTSQLKNSKDQQDTTHKVTHFLPALKDQYDVKVEQKGKDLNNDNITKNDNNENQQKPVDESNDNNAKEEYNEDYSITYYYE</sequence>
<keyword evidence="4" id="KW-1185">Reference proteome</keyword>
<proteinExistence type="predicted"/>
<feature type="region of interest" description="Disordered" evidence="1">
    <location>
        <begin position="128"/>
        <end position="154"/>
    </location>
</feature>
<feature type="signal peptide" evidence="2">
    <location>
        <begin position="1"/>
        <end position="24"/>
    </location>
</feature>
<dbReference type="RefSeq" id="WP_158406644.1">
    <property type="nucleotide sequence ID" value="NZ_CP033454.1"/>
</dbReference>
<name>A0AAE6UKR4_EHRRU</name>
<gene>
    <name evidence="3" type="ORF">EDL80_02670</name>
</gene>
<feature type="compositionally biased region" description="Low complexity" evidence="1">
    <location>
        <begin position="492"/>
        <end position="503"/>
    </location>
</feature>
<evidence type="ECO:0000256" key="1">
    <source>
        <dbReference type="SAM" id="MobiDB-lite"/>
    </source>
</evidence>
<evidence type="ECO:0008006" key="5">
    <source>
        <dbReference type="Google" id="ProtNLM"/>
    </source>
</evidence>
<feature type="compositionally biased region" description="Basic and acidic residues" evidence="1">
    <location>
        <begin position="218"/>
        <end position="234"/>
    </location>
</feature>